<feature type="binding site" evidence="11">
    <location>
        <position position="83"/>
    </location>
    <ligand>
        <name>Mg(2+)</name>
        <dbReference type="ChEBI" id="CHEBI:18420"/>
    </ligand>
</feature>
<evidence type="ECO:0000313" key="13">
    <source>
        <dbReference type="EMBL" id="RVQ69174.1"/>
    </source>
</evidence>
<dbReference type="HAMAP" id="MF_01021">
    <property type="entry name" value="HisI"/>
    <property type="match status" value="1"/>
</dbReference>
<evidence type="ECO:0000256" key="6">
    <source>
        <dbReference type="ARBA" id="ARBA00008299"/>
    </source>
</evidence>
<dbReference type="AlphaFoldDB" id="A0A437H0J7"/>
<comment type="function">
    <text evidence="11">Catalyzes the hydrolysis of the adenine ring of phosphoribosyl-AMP.</text>
</comment>
<comment type="similarity">
    <text evidence="5">In the C-terminal section; belongs to the PRA-PH family.</text>
</comment>
<dbReference type="OrthoDB" id="9795769at2"/>
<dbReference type="Proteomes" id="UP000283003">
    <property type="component" value="Unassembled WGS sequence"/>
</dbReference>
<dbReference type="InterPro" id="IPR038019">
    <property type="entry name" value="PRib_AMP_CycHydrolase_sf"/>
</dbReference>
<dbReference type="InterPro" id="IPR002496">
    <property type="entry name" value="PRib_AMP_CycHydrolase_dom"/>
</dbReference>
<evidence type="ECO:0000256" key="11">
    <source>
        <dbReference type="HAMAP-Rule" id="MF_01021"/>
    </source>
</evidence>
<comment type="pathway">
    <text evidence="4">Amino-acid biosynthesis; L-histidine biosynthesis; L-histidine from 5-phospho-alpha-D-ribose 1-diphosphate: step 2/9.</text>
</comment>
<dbReference type="EMBL" id="RXOL01000001">
    <property type="protein sequence ID" value="RVQ69174.1"/>
    <property type="molecule type" value="Genomic_DNA"/>
</dbReference>
<protein>
    <recommendedName>
        <fullName evidence="11">Phosphoribosyl-AMP cyclohydrolase</fullName>
        <shortName evidence="11">PRA-CH</shortName>
        <ecNumber evidence="11">3.5.4.19</ecNumber>
    </recommendedName>
</protein>
<comment type="catalytic activity">
    <reaction evidence="2">
        <text>1-(5-phospho-beta-D-ribosyl)-ATP + H2O = 1-(5-phospho-beta-D-ribosyl)-5'-AMP + diphosphate + H(+)</text>
        <dbReference type="Rhea" id="RHEA:22828"/>
        <dbReference type="ChEBI" id="CHEBI:15377"/>
        <dbReference type="ChEBI" id="CHEBI:15378"/>
        <dbReference type="ChEBI" id="CHEBI:33019"/>
        <dbReference type="ChEBI" id="CHEBI:59457"/>
        <dbReference type="ChEBI" id="CHEBI:73183"/>
        <dbReference type="EC" id="3.6.1.31"/>
    </reaction>
</comment>
<keyword evidence="14" id="KW-1185">Reference proteome</keyword>
<dbReference type="UniPathway" id="UPA00031">
    <property type="reaction ID" value="UER00008"/>
</dbReference>
<dbReference type="Gene3D" id="3.10.20.810">
    <property type="entry name" value="Phosphoribosyl-AMP cyclohydrolase"/>
    <property type="match status" value="1"/>
</dbReference>
<feature type="binding site" evidence="11">
    <location>
        <position position="107"/>
    </location>
    <ligand>
        <name>Zn(2+)</name>
        <dbReference type="ChEBI" id="CHEBI:29105"/>
        <note>ligand shared between dimeric partners</note>
    </ligand>
</feature>
<evidence type="ECO:0000313" key="14">
    <source>
        <dbReference type="Proteomes" id="UP000283003"/>
    </source>
</evidence>
<comment type="cofactor">
    <cofactor evidence="11">
        <name>Zn(2+)</name>
        <dbReference type="ChEBI" id="CHEBI:29105"/>
    </cofactor>
    <text evidence="11">Binds 1 zinc ion per subunit.</text>
</comment>
<evidence type="ECO:0000256" key="7">
    <source>
        <dbReference type="ARBA" id="ARBA00022490"/>
    </source>
</evidence>
<sequence>MTESDIETTNRFEPRFDVSGLITAVCVDAAGGEVLMVAHMNAESLAMTRETGFAHFWSRSRQMLWKKGESSGHVLRLVEMLVDCDQDCLVLRVEANGPACHTNARTCFYRKVTPDGLLQRG</sequence>
<evidence type="ECO:0000256" key="10">
    <source>
        <dbReference type="ARBA" id="ARBA00023102"/>
    </source>
</evidence>
<dbReference type="FunFam" id="3.10.20.810:FF:000001">
    <property type="entry name" value="Histidine biosynthesis bifunctional protein HisIE"/>
    <property type="match status" value="1"/>
</dbReference>
<keyword evidence="11" id="KW-0862">Zinc</keyword>
<keyword evidence="10 11" id="KW-0368">Histidine biosynthesis</keyword>
<dbReference type="NCBIfam" id="NF000768">
    <property type="entry name" value="PRK00051.1"/>
    <property type="match status" value="1"/>
</dbReference>
<gene>
    <name evidence="11 13" type="primary">hisI</name>
    <name evidence="13" type="ORF">EKN06_02950</name>
</gene>
<evidence type="ECO:0000259" key="12">
    <source>
        <dbReference type="Pfam" id="PF01502"/>
    </source>
</evidence>
<dbReference type="PANTHER" id="PTHR42945:SF1">
    <property type="entry name" value="HISTIDINE BIOSYNTHESIS BIFUNCTIONAL PROTEIN HIS7"/>
    <property type="match status" value="1"/>
</dbReference>
<reference evidence="13 14" key="1">
    <citation type="submission" date="2018-12" db="EMBL/GenBank/DDBJ databases">
        <title>Croceicoccus ponticola sp. nov., a lipolytic bacterium isolated from seawater.</title>
        <authorList>
            <person name="Yoon J.-H."/>
        </authorList>
    </citation>
    <scope>NUCLEOTIDE SEQUENCE [LARGE SCALE GENOMIC DNA]</scope>
    <source>
        <strain evidence="13 14">GM-16</strain>
    </source>
</reference>
<comment type="catalytic activity">
    <reaction evidence="1 11">
        <text>1-(5-phospho-beta-D-ribosyl)-5'-AMP + H2O = 1-(5-phospho-beta-D-ribosyl)-5-[(5-phospho-beta-D-ribosylamino)methylideneamino]imidazole-4-carboxamide</text>
        <dbReference type="Rhea" id="RHEA:20049"/>
        <dbReference type="ChEBI" id="CHEBI:15377"/>
        <dbReference type="ChEBI" id="CHEBI:58435"/>
        <dbReference type="ChEBI" id="CHEBI:59457"/>
        <dbReference type="EC" id="3.5.4.19"/>
    </reaction>
</comment>
<feature type="domain" description="Phosphoribosyl-AMP cyclohydrolase" evidence="12">
    <location>
        <begin position="36"/>
        <end position="109"/>
    </location>
</feature>
<keyword evidence="11" id="KW-0460">Magnesium</keyword>
<keyword evidence="8 11" id="KW-0028">Amino-acid biosynthesis</keyword>
<feature type="binding site" evidence="11">
    <location>
        <position position="85"/>
    </location>
    <ligand>
        <name>Mg(2+)</name>
        <dbReference type="ChEBI" id="CHEBI:18420"/>
    </ligand>
</feature>
<evidence type="ECO:0000256" key="3">
    <source>
        <dbReference type="ARBA" id="ARBA00005169"/>
    </source>
</evidence>
<dbReference type="GO" id="GO:0000105">
    <property type="term" value="P:L-histidine biosynthetic process"/>
    <property type="evidence" value="ECO:0007669"/>
    <property type="project" value="UniProtKB-UniRule"/>
</dbReference>
<comment type="subcellular location">
    <subcellularLocation>
        <location evidence="11">Cytoplasm</location>
    </subcellularLocation>
</comment>
<comment type="subunit">
    <text evidence="11">Homodimer.</text>
</comment>
<keyword evidence="11" id="KW-0479">Metal-binding</keyword>
<keyword evidence="7 11" id="KW-0963">Cytoplasm</keyword>
<dbReference type="EC" id="3.5.4.19" evidence="11"/>
<dbReference type="GO" id="GO:0000287">
    <property type="term" value="F:magnesium ion binding"/>
    <property type="evidence" value="ECO:0007669"/>
    <property type="project" value="UniProtKB-UniRule"/>
</dbReference>
<dbReference type="GO" id="GO:0008270">
    <property type="term" value="F:zinc ion binding"/>
    <property type="evidence" value="ECO:0007669"/>
    <property type="project" value="UniProtKB-UniRule"/>
</dbReference>
<dbReference type="Pfam" id="PF01502">
    <property type="entry name" value="PRA-CH"/>
    <property type="match status" value="1"/>
</dbReference>
<dbReference type="SUPFAM" id="SSF141734">
    <property type="entry name" value="HisI-like"/>
    <property type="match status" value="1"/>
</dbReference>
<dbReference type="GO" id="GO:0004635">
    <property type="term" value="F:phosphoribosyl-AMP cyclohydrolase activity"/>
    <property type="evidence" value="ECO:0007669"/>
    <property type="project" value="UniProtKB-UniRule"/>
</dbReference>
<feature type="binding site" evidence="11">
    <location>
        <position position="100"/>
    </location>
    <ligand>
        <name>Zn(2+)</name>
        <dbReference type="ChEBI" id="CHEBI:29105"/>
        <note>ligand shared between dimeric partners</note>
    </ligand>
</feature>
<comment type="pathway">
    <text evidence="3 11">Amino-acid biosynthesis; L-histidine biosynthesis; L-histidine from 5-phospho-alpha-D-ribose 1-diphosphate: step 3/9.</text>
</comment>
<evidence type="ECO:0000256" key="2">
    <source>
        <dbReference type="ARBA" id="ARBA00001460"/>
    </source>
</evidence>
<dbReference type="RefSeq" id="WP_127611363.1">
    <property type="nucleotide sequence ID" value="NZ_RXOL01000001.1"/>
</dbReference>
<evidence type="ECO:0000256" key="9">
    <source>
        <dbReference type="ARBA" id="ARBA00022801"/>
    </source>
</evidence>
<feature type="binding site" evidence="11">
    <location>
        <position position="84"/>
    </location>
    <ligand>
        <name>Zn(2+)</name>
        <dbReference type="ChEBI" id="CHEBI:29105"/>
        <note>ligand shared between dimeric partners</note>
    </ligand>
</feature>
<accession>A0A437H0J7</accession>
<name>A0A437H0J7_9SPHN</name>
<comment type="similarity">
    <text evidence="6">In the N-terminal section; belongs to the PRA-CH family.</text>
</comment>
<evidence type="ECO:0000256" key="5">
    <source>
        <dbReference type="ARBA" id="ARBA00007731"/>
    </source>
</evidence>
<comment type="cofactor">
    <cofactor evidence="11">
        <name>Mg(2+)</name>
        <dbReference type="ChEBI" id="CHEBI:18420"/>
    </cofactor>
    <text evidence="11">Binds 1 Mg(2+) ion per subunit.</text>
</comment>
<organism evidence="13 14">
    <name type="scientific">Croceicoccus ponticola</name>
    <dbReference type="NCBI Taxonomy" id="2217664"/>
    <lineage>
        <taxon>Bacteria</taxon>
        <taxon>Pseudomonadati</taxon>
        <taxon>Pseudomonadota</taxon>
        <taxon>Alphaproteobacteria</taxon>
        <taxon>Sphingomonadales</taxon>
        <taxon>Erythrobacteraceae</taxon>
        <taxon>Croceicoccus</taxon>
    </lineage>
</organism>
<comment type="caution">
    <text evidence="13">The sequence shown here is derived from an EMBL/GenBank/DDBJ whole genome shotgun (WGS) entry which is preliminary data.</text>
</comment>
<dbReference type="GO" id="GO:0005737">
    <property type="term" value="C:cytoplasm"/>
    <property type="evidence" value="ECO:0007669"/>
    <property type="project" value="UniProtKB-SubCell"/>
</dbReference>
<feature type="binding site" evidence="11">
    <location>
        <position position="87"/>
    </location>
    <ligand>
        <name>Mg(2+)</name>
        <dbReference type="ChEBI" id="CHEBI:18420"/>
    </ligand>
</feature>
<keyword evidence="9 11" id="KW-0378">Hydrolase</keyword>
<evidence type="ECO:0000256" key="1">
    <source>
        <dbReference type="ARBA" id="ARBA00000024"/>
    </source>
</evidence>
<dbReference type="GO" id="GO:0004636">
    <property type="term" value="F:phosphoribosyl-ATP diphosphatase activity"/>
    <property type="evidence" value="ECO:0007669"/>
    <property type="project" value="UniProtKB-EC"/>
</dbReference>
<dbReference type="PANTHER" id="PTHR42945">
    <property type="entry name" value="HISTIDINE BIOSYNTHESIS BIFUNCTIONAL PROTEIN"/>
    <property type="match status" value="1"/>
</dbReference>
<proteinExistence type="inferred from homology"/>
<comment type="similarity">
    <text evidence="11">Belongs to the PRA-CH family.</text>
</comment>
<evidence type="ECO:0000256" key="8">
    <source>
        <dbReference type="ARBA" id="ARBA00022605"/>
    </source>
</evidence>
<dbReference type="InterPro" id="IPR026660">
    <property type="entry name" value="PRA-CH"/>
</dbReference>
<evidence type="ECO:0000256" key="4">
    <source>
        <dbReference type="ARBA" id="ARBA00005204"/>
    </source>
</evidence>